<accession>A0A6A5XEE7</accession>
<dbReference type="OrthoDB" id="3941538at2759"/>
<feature type="compositionally biased region" description="Polar residues" evidence="1">
    <location>
        <begin position="145"/>
        <end position="172"/>
    </location>
</feature>
<feature type="compositionally biased region" description="Polar residues" evidence="1">
    <location>
        <begin position="306"/>
        <end position="320"/>
    </location>
</feature>
<feature type="compositionally biased region" description="Pro residues" evidence="1">
    <location>
        <begin position="1"/>
        <end position="13"/>
    </location>
</feature>
<dbReference type="GeneID" id="54289746"/>
<feature type="compositionally biased region" description="Low complexity" evidence="1">
    <location>
        <begin position="341"/>
        <end position="368"/>
    </location>
</feature>
<feature type="compositionally biased region" description="Low complexity" evidence="1">
    <location>
        <begin position="476"/>
        <end position="488"/>
    </location>
</feature>
<feature type="compositionally biased region" description="Polar residues" evidence="1">
    <location>
        <begin position="280"/>
        <end position="296"/>
    </location>
</feature>
<protein>
    <submittedName>
        <fullName evidence="2">Uncharacterized protein</fullName>
    </submittedName>
</protein>
<dbReference type="EMBL" id="ML978074">
    <property type="protein sequence ID" value="KAF2011575.1"/>
    <property type="molecule type" value="Genomic_DNA"/>
</dbReference>
<evidence type="ECO:0000313" key="3">
    <source>
        <dbReference type="Proteomes" id="UP000799778"/>
    </source>
</evidence>
<feature type="compositionally biased region" description="Polar residues" evidence="1">
    <location>
        <begin position="489"/>
        <end position="498"/>
    </location>
</feature>
<gene>
    <name evidence="2" type="ORF">BU24DRAFT_466268</name>
</gene>
<feature type="region of interest" description="Disordered" evidence="1">
    <location>
        <begin position="717"/>
        <end position="738"/>
    </location>
</feature>
<feature type="compositionally biased region" description="Polar residues" evidence="1">
    <location>
        <begin position="250"/>
        <end position="259"/>
    </location>
</feature>
<dbReference type="Proteomes" id="UP000799778">
    <property type="component" value="Unassembled WGS sequence"/>
</dbReference>
<proteinExistence type="predicted"/>
<feature type="compositionally biased region" description="Basic and acidic residues" evidence="1">
    <location>
        <begin position="443"/>
        <end position="453"/>
    </location>
</feature>
<organism evidence="2 3">
    <name type="scientific">Aaosphaeria arxii CBS 175.79</name>
    <dbReference type="NCBI Taxonomy" id="1450172"/>
    <lineage>
        <taxon>Eukaryota</taxon>
        <taxon>Fungi</taxon>
        <taxon>Dikarya</taxon>
        <taxon>Ascomycota</taxon>
        <taxon>Pezizomycotina</taxon>
        <taxon>Dothideomycetes</taxon>
        <taxon>Pleosporomycetidae</taxon>
        <taxon>Pleosporales</taxon>
        <taxon>Pleosporales incertae sedis</taxon>
        <taxon>Aaosphaeria</taxon>
    </lineage>
</organism>
<feature type="compositionally biased region" description="Polar residues" evidence="1">
    <location>
        <begin position="39"/>
        <end position="62"/>
    </location>
</feature>
<evidence type="ECO:0000256" key="1">
    <source>
        <dbReference type="SAM" id="MobiDB-lite"/>
    </source>
</evidence>
<feature type="region of interest" description="Disordered" evidence="1">
    <location>
        <begin position="1"/>
        <end position="62"/>
    </location>
</feature>
<feature type="compositionally biased region" description="Low complexity" evidence="1">
    <location>
        <begin position="14"/>
        <end position="38"/>
    </location>
</feature>
<dbReference type="AlphaFoldDB" id="A0A6A5XEE7"/>
<feature type="compositionally biased region" description="Low complexity" evidence="1">
    <location>
        <begin position="100"/>
        <end position="144"/>
    </location>
</feature>
<dbReference type="RefSeq" id="XP_033379914.1">
    <property type="nucleotide sequence ID" value="XM_033532349.1"/>
</dbReference>
<feature type="compositionally biased region" description="Polar residues" evidence="1">
    <location>
        <begin position="192"/>
        <end position="215"/>
    </location>
</feature>
<feature type="region of interest" description="Disordered" evidence="1">
    <location>
        <begin position="476"/>
        <end position="504"/>
    </location>
</feature>
<feature type="compositionally biased region" description="Low complexity" evidence="1">
    <location>
        <begin position="224"/>
        <end position="244"/>
    </location>
</feature>
<feature type="compositionally biased region" description="Low complexity" evidence="1">
    <location>
        <begin position="173"/>
        <end position="191"/>
    </location>
</feature>
<feature type="region of interest" description="Disordered" evidence="1">
    <location>
        <begin position="78"/>
        <end position="453"/>
    </location>
</feature>
<keyword evidence="3" id="KW-1185">Reference proteome</keyword>
<name>A0A6A5XEE7_9PLEO</name>
<evidence type="ECO:0000313" key="2">
    <source>
        <dbReference type="EMBL" id="KAF2011575.1"/>
    </source>
</evidence>
<sequence>MSHFPQAPPPGAYVPPNDQQPQYSQQQQQQMSPSTYQPNAMNPTNTPNYGYQNTTQKQSSTAAFGKMFDQAVASGKPMFNKFGKTISSKLGNKPMGQGTPQHLQNYQNYQNHQQQQNPQQSQTFGAQTQQPQQQQWGQQTPQSTYGTPQQSPYPASNYGTPASANSGQSNYFPQTNQPMNQQVPQPQSQPTESGYNPTQYTQESVGNIPGQQAQGTGYDGQYNQAQSQPQGQTQGQAQFQQNPPQYAPSPDQQSGVVGTSMSPISSPPPPASQANLPQSFGQPSVPNPQHQWNPQAPTVGGASFDGTVSSPTVSQVQAFNPTPPPPQYGGTGSAAVQTIDHQPQPQIQQQQPQSQQYPQQQPNQSHQYGLPSSNPDQTYHQETQQALQQQPPTQDQRPPEQHQQPWEATPPVAPHSHTPSQSVPPMTPPPQTTGQSPAPPTDNAHKPVTDRPPTEFVAELPADLGNLSLLENAKPQSPSYQAYQPPSSNGRQSSSPANRFSVPRRAVSTSSLPLADPWRVADTATELPTREFYIIADVVFDVLDRKFEPQGTGLLEASKILQSWRMQGEIVDAAAQLFEYNTYSAFSRIWSLRNIPHILVPCQPSLMPSFNFQQQTHSQEMAVPSALNGTPYPTYMPALNRAGWYKYLFQESLLEPQHLDKLLTSFCAESYKPGVLNQPDLQRLDRNQSPALVARASALRQAVNQVCQEIAAEMHVKQAGSASPPPAPQPHATFHNPQ</sequence>
<feature type="compositionally biased region" description="Low complexity" evidence="1">
    <location>
        <begin position="377"/>
        <end position="396"/>
    </location>
</feature>
<reference evidence="2" key="1">
    <citation type="journal article" date="2020" name="Stud. Mycol.">
        <title>101 Dothideomycetes genomes: a test case for predicting lifestyles and emergence of pathogens.</title>
        <authorList>
            <person name="Haridas S."/>
            <person name="Albert R."/>
            <person name="Binder M."/>
            <person name="Bloem J."/>
            <person name="Labutti K."/>
            <person name="Salamov A."/>
            <person name="Andreopoulos B."/>
            <person name="Baker S."/>
            <person name="Barry K."/>
            <person name="Bills G."/>
            <person name="Bluhm B."/>
            <person name="Cannon C."/>
            <person name="Castanera R."/>
            <person name="Culley D."/>
            <person name="Daum C."/>
            <person name="Ezra D."/>
            <person name="Gonzalez J."/>
            <person name="Henrissat B."/>
            <person name="Kuo A."/>
            <person name="Liang C."/>
            <person name="Lipzen A."/>
            <person name="Lutzoni F."/>
            <person name="Magnuson J."/>
            <person name="Mondo S."/>
            <person name="Nolan M."/>
            <person name="Ohm R."/>
            <person name="Pangilinan J."/>
            <person name="Park H.-J."/>
            <person name="Ramirez L."/>
            <person name="Alfaro M."/>
            <person name="Sun H."/>
            <person name="Tritt A."/>
            <person name="Yoshinaga Y."/>
            <person name="Zwiers L.-H."/>
            <person name="Turgeon B."/>
            <person name="Goodwin S."/>
            <person name="Spatafora J."/>
            <person name="Crous P."/>
            <person name="Grigoriev I."/>
        </authorList>
    </citation>
    <scope>NUCLEOTIDE SEQUENCE</scope>
    <source>
        <strain evidence="2">CBS 175.79</strain>
    </source>
</reference>